<dbReference type="Gene3D" id="3.40.630.30">
    <property type="match status" value="1"/>
</dbReference>
<dbReference type="PANTHER" id="PTHR43305">
    <property type="entry name" value="FAMILY N-ACETYLTRANSFERASE, PUTATIVE (AFU_ORTHOLOGUE AFUA_2G01380)-RELATED"/>
    <property type="match status" value="1"/>
</dbReference>
<organism evidence="2 3">
    <name type="scientific">Myxacorys almedinensis A</name>
    <dbReference type="NCBI Taxonomy" id="2690445"/>
    <lineage>
        <taxon>Bacteria</taxon>
        <taxon>Bacillati</taxon>
        <taxon>Cyanobacteriota</taxon>
        <taxon>Cyanophyceae</taxon>
        <taxon>Leptolyngbyales</taxon>
        <taxon>Leptolyngbyaceae</taxon>
        <taxon>Myxacorys</taxon>
        <taxon>Myxacorys almedinensis</taxon>
    </lineage>
</organism>
<protein>
    <submittedName>
        <fullName evidence="2">GNAT family N-acetyltransferase</fullName>
    </submittedName>
</protein>
<comment type="caution">
    <text evidence="2">The sequence shown here is derived from an EMBL/GenBank/DDBJ whole genome shotgun (WGS) entry which is preliminary data.</text>
</comment>
<accession>A0A8J7ZBN3</accession>
<dbReference type="Pfam" id="PF00583">
    <property type="entry name" value="Acetyltransf_1"/>
    <property type="match status" value="1"/>
</dbReference>
<dbReference type="EMBL" id="WVIE01000051">
    <property type="protein sequence ID" value="NDJ19978.1"/>
    <property type="molecule type" value="Genomic_DNA"/>
</dbReference>
<proteinExistence type="predicted"/>
<dbReference type="InterPro" id="IPR052777">
    <property type="entry name" value="Acetyltransferase_Enz"/>
</dbReference>
<evidence type="ECO:0000313" key="3">
    <source>
        <dbReference type="Proteomes" id="UP000646053"/>
    </source>
</evidence>
<evidence type="ECO:0000259" key="1">
    <source>
        <dbReference type="PROSITE" id="PS51186"/>
    </source>
</evidence>
<dbReference type="PANTHER" id="PTHR43305:SF1">
    <property type="entry name" value="FAMILY N-ACETYLTRANSFERASE, PUTATIVE (AFU_ORTHOLOGUE AFUA_2G01380)-RELATED"/>
    <property type="match status" value="1"/>
</dbReference>
<reference evidence="2" key="1">
    <citation type="submission" date="2019-12" db="EMBL/GenBank/DDBJ databases">
        <title>High-Quality draft genome sequences of three cyanobacteria isolated from the limestone walls of the Old Cathedral of Coimbra.</title>
        <authorList>
            <person name="Tiago I."/>
            <person name="Soares F."/>
            <person name="Portugal A."/>
        </authorList>
    </citation>
    <scope>NUCLEOTIDE SEQUENCE</scope>
    <source>
        <strain evidence="2">A</strain>
    </source>
</reference>
<dbReference type="GO" id="GO:0016747">
    <property type="term" value="F:acyltransferase activity, transferring groups other than amino-acyl groups"/>
    <property type="evidence" value="ECO:0007669"/>
    <property type="project" value="InterPro"/>
</dbReference>
<keyword evidence="3" id="KW-1185">Reference proteome</keyword>
<dbReference type="AlphaFoldDB" id="A0A8J7ZBN3"/>
<feature type="domain" description="N-acetyltransferase" evidence="1">
    <location>
        <begin position="2"/>
        <end position="160"/>
    </location>
</feature>
<name>A0A8J7ZBN3_9CYAN</name>
<dbReference type="SUPFAM" id="SSF55729">
    <property type="entry name" value="Acyl-CoA N-acyltransferases (Nat)"/>
    <property type="match status" value="1"/>
</dbReference>
<dbReference type="Proteomes" id="UP000646053">
    <property type="component" value="Unassembled WGS sequence"/>
</dbReference>
<sequence>MIEVKPIQQHQVEQAKQIVTAVCLEIWQGILTEQDLRRYDSMSDIENVQTHYFDNSGTFLVLVDADQVVGTGAIRKLNDEICELKRMWFLKAYRGQGLGWKMAQLLCGFAKQAGYRKIRLDLANEERQPEALKLYRKLSFYPIERYNDSPCQVFMEKLLDIEIR</sequence>
<dbReference type="InterPro" id="IPR016181">
    <property type="entry name" value="Acyl_CoA_acyltransferase"/>
</dbReference>
<dbReference type="RefSeq" id="WP_162425501.1">
    <property type="nucleotide sequence ID" value="NZ_WVIE01000051.1"/>
</dbReference>
<dbReference type="InterPro" id="IPR000182">
    <property type="entry name" value="GNAT_dom"/>
</dbReference>
<gene>
    <name evidence="2" type="ORF">GS601_22315</name>
</gene>
<dbReference type="CDD" id="cd04301">
    <property type="entry name" value="NAT_SF"/>
    <property type="match status" value="1"/>
</dbReference>
<dbReference type="PROSITE" id="PS51186">
    <property type="entry name" value="GNAT"/>
    <property type="match status" value="1"/>
</dbReference>
<evidence type="ECO:0000313" key="2">
    <source>
        <dbReference type="EMBL" id="NDJ19978.1"/>
    </source>
</evidence>